<name>A0AAD9JF98_9ANNE</name>
<feature type="region of interest" description="Disordered" evidence="1">
    <location>
        <begin position="1"/>
        <end position="35"/>
    </location>
</feature>
<feature type="compositionally biased region" description="Basic and acidic residues" evidence="1">
    <location>
        <begin position="19"/>
        <end position="32"/>
    </location>
</feature>
<gene>
    <name evidence="2" type="ORF">LSH36_369g01006</name>
</gene>
<comment type="caution">
    <text evidence="2">The sequence shown here is derived from an EMBL/GenBank/DDBJ whole genome shotgun (WGS) entry which is preliminary data.</text>
</comment>
<feature type="region of interest" description="Disordered" evidence="1">
    <location>
        <begin position="102"/>
        <end position="154"/>
    </location>
</feature>
<keyword evidence="3" id="KW-1185">Reference proteome</keyword>
<evidence type="ECO:0000313" key="2">
    <source>
        <dbReference type="EMBL" id="KAK2151260.1"/>
    </source>
</evidence>
<feature type="compositionally biased region" description="Basic and acidic residues" evidence="1">
    <location>
        <begin position="113"/>
        <end position="128"/>
    </location>
</feature>
<feature type="compositionally biased region" description="Polar residues" evidence="1">
    <location>
        <begin position="129"/>
        <end position="143"/>
    </location>
</feature>
<organism evidence="2 3">
    <name type="scientific">Paralvinella palmiformis</name>
    <dbReference type="NCBI Taxonomy" id="53620"/>
    <lineage>
        <taxon>Eukaryota</taxon>
        <taxon>Metazoa</taxon>
        <taxon>Spiralia</taxon>
        <taxon>Lophotrochozoa</taxon>
        <taxon>Annelida</taxon>
        <taxon>Polychaeta</taxon>
        <taxon>Sedentaria</taxon>
        <taxon>Canalipalpata</taxon>
        <taxon>Terebellida</taxon>
        <taxon>Terebelliformia</taxon>
        <taxon>Alvinellidae</taxon>
        <taxon>Paralvinella</taxon>
    </lineage>
</organism>
<reference evidence="2" key="1">
    <citation type="journal article" date="2023" name="Mol. Biol. Evol.">
        <title>Third-Generation Sequencing Reveals the Adaptive Role of the Epigenome in Three Deep-Sea Polychaetes.</title>
        <authorList>
            <person name="Perez M."/>
            <person name="Aroh O."/>
            <person name="Sun Y."/>
            <person name="Lan Y."/>
            <person name="Juniper S.K."/>
            <person name="Young C.R."/>
            <person name="Angers B."/>
            <person name="Qian P.Y."/>
        </authorList>
    </citation>
    <scope>NUCLEOTIDE SEQUENCE</scope>
    <source>
        <strain evidence="2">P08H-3</strain>
    </source>
</reference>
<proteinExistence type="predicted"/>
<evidence type="ECO:0000256" key="1">
    <source>
        <dbReference type="SAM" id="MobiDB-lite"/>
    </source>
</evidence>
<dbReference type="Proteomes" id="UP001208570">
    <property type="component" value="Unassembled WGS sequence"/>
</dbReference>
<protein>
    <submittedName>
        <fullName evidence="2">Uncharacterized protein</fullName>
    </submittedName>
</protein>
<evidence type="ECO:0000313" key="3">
    <source>
        <dbReference type="Proteomes" id="UP001208570"/>
    </source>
</evidence>
<dbReference type="AlphaFoldDB" id="A0AAD9JF98"/>
<accession>A0AAD9JF98</accession>
<dbReference type="EMBL" id="JAODUP010000369">
    <property type="protein sequence ID" value="KAK2151260.1"/>
    <property type="molecule type" value="Genomic_DNA"/>
</dbReference>
<sequence>MAARCVSARRRGGTPSRSVRVEHGRRQAETTNRDGGAIKFSATAVTCSRRENIVKYYRRLIGRSSGCLAAAIVGVFRTLPRYTPTLYATLLALSLAQQFGPPPVGAAPSGDQSKPDEQSANRRTDKSVANETVSPTLPTSGLVTRQDPEFEEPRWTIPGDTLSGLQSMVRLLEANANSSRDSQLTYGSQEVNEATLKILLFEAMLFTCREKYRHLDQVRGKTNVATSGSR</sequence>